<organism evidence="2">
    <name type="scientific">Sesamum angustifolium</name>
    <dbReference type="NCBI Taxonomy" id="2727405"/>
    <lineage>
        <taxon>Eukaryota</taxon>
        <taxon>Viridiplantae</taxon>
        <taxon>Streptophyta</taxon>
        <taxon>Embryophyta</taxon>
        <taxon>Tracheophyta</taxon>
        <taxon>Spermatophyta</taxon>
        <taxon>Magnoliopsida</taxon>
        <taxon>eudicotyledons</taxon>
        <taxon>Gunneridae</taxon>
        <taxon>Pentapetalae</taxon>
        <taxon>asterids</taxon>
        <taxon>lamiids</taxon>
        <taxon>Lamiales</taxon>
        <taxon>Pedaliaceae</taxon>
        <taxon>Sesamum</taxon>
    </lineage>
</organism>
<keyword evidence="1" id="KW-0732">Signal</keyword>
<sequence>MVRGLALLISVLVHIVMAMALTIMMSQGWQADHTLPGDYFSTKKVIKDLGLPVEKIDACNNGCMLYWKDDVALEYCKFCEDARYKPFRERDLCRKKSPYAILREACYFDCHM</sequence>
<dbReference type="PANTHER" id="PTHR10775">
    <property type="entry name" value="OS08G0208400 PROTEIN"/>
    <property type="match status" value="1"/>
</dbReference>
<reference evidence="2" key="2">
    <citation type="journal article" date="2024" name="Plant">
        <title>Genomic evolution and insights into agronomic trait innovations of Sesamum species.</title>
        <authorList>
            <person name="Miao H."/>
            <person name="Wang L."/>
            <person name="Qu L."/>
            <person name="Liu H."/>
            <person name="Sun Y."/>
            <person name="Le M."/>
            <person name="Wang Q."/>
            <person name="Wei S."/>
            <person name="Zheng Y."/>
            <person name="Lin W."/>
            <person name="Duan Y."/>
            <person name="Cao H."/>
            <person name="Xiong S."/>
            <person name="Wang X."/>
            <person name="Wei L."/>
            <person name="Li C."/>
            <person name="Ma Q."/>
            <person name="Ju M."/>
            <person name="Zhao R."/>
            <person name="Li G."/>
            <person name="Mu C."/>
            <person name="Tian Q."/>
            <person name="Mei H."/>
            <person name="Zhang T."/>
            <person name="Gao T."/>
            <person name="Zhang H."/>
        </authorList>
    </citation>
    <scope>NUCLEOTIDE SEQUENCE</scope>
    <source>
        <strain evidence="2">G01</strain>
    </source>
</reference>
<feature type="chain" id="PRO_5043721865" evidence="1">
    <location>
        <begin position="21"/>
        <end position="112"/>
    </location>
</feature>
<name>A0AAW2IK98_9LAMI</name>
<proteinExistence type="predicted"/>
<protein>
    <submittedName>
        <fullName evidence="2">Uncharacterized protein</fullName>
    </submittedName>
</protein>
<evidence type="ECO:0000313" key="2">
    <source>
        <dbReference type="EMBL" id="KAL0282281.1"/>
    </source>
</evidence>
<reference evidence="2" key="1">
    <citation type="submission" date="2020-06" db="EMBL/GenBank/DDBJ databases">
        <authorList>
            <person name="Li T."/>
            <person name="Hu X."/>
            <person name="Zhang T."/>
            <person name="Song X."/>
            <person name="Zhang H."/>
            <person name="Dai N."/>
            <person name="Sheng W."/>
            <person name="Hou X."/>
            <person name="Wei L."/>
        </authorList>
    </citation>
    <scope>NUCLEOTIDE SEQUENCE</scope>
    <source>
        <strain evidence="2">G01</strain>
        <tissue evidence="2">Leaf</tissue>
    </source>
</reference>
<dbReference type="PANTHER" id="PTHR10775:SF188">
    <property type="entry name" value="TRANSPOSASE-ASSOCIATED DOMAIN-CONTAINING PROTEIN"/>
    <property type="match status" value="1"/>
</dbReference>
<accession>A0AAW2IK98</accession>
<comment type="caution">
    <text evidence="2">The sequence shown here is derived from an EMBL/GenBank/DDBJ whole genome shotgun (WGS) entry which is preliminary data.</text>
</comment>
<gene>
    <name evidence="2" type="ORF">Sangu_2958500</name>
</gene>
<dbReference type="AlphaFoldDB" id="A0AAW2IK98"/>
<feature type="signal peptide" evidence="1">
    <location>
        <begin position="1"/>
        <end position="20"/>
    </location>
</feature>
<dbReference type="EMBL" id="JACGWK010001830">
    <property type="protein sequence ID" value="KAL0282281.1"/>
    <property type="molecule type" value="Genomic_DNA"/>
</dbReference>
<evidence type="ECO:0000256" key="1">
    <source>
        <dbReference type="SAM" id="SignalP"/>
    </source>
</evidence>